<dbReference type="AlphaFoldDB" id="A0A4S8M1W2"/>
<sequence>MAHGANYMGGKKNTAKARTKDTSGRTQKRFFGQQRLNLVNSRNATKRPGHTLSSRPTSFPDISLSHARHNTKPSFAEGGFVPDAIHVKPCTPTSRSKLSKLSENVKSSAVIPTKSKVLQFLDSSEPLSCRAAMDRVLALPDLAGLSKIDSRRPLFRYSMPAKTKKPCTNSPEQNLVTTIPQLSQSPPSNWPDNYDEPINRFEPAKEAPSLEINDALHSQFDENDGERCLDLDTELHKCKNMLVPTGYLVHSVTFSAADSVSINDEEPPRPPFKPSRADPFTPSKSVSHSRVAEFELPYVSSPDFYSDADQTRDSQSSDDMDVCYPIHNIFDYEDPWKALGTALGVERAYGSRLQRRDFSALLDSIPDEPVEREHGDFGVQVDDGIKARNSLLERSHFYLKQPSFKNIYTPDEANLDDTTYSPCRSKLEADSVSSASRWHRPCSSPPDKLLSAYDSGSFSPLSFLSKSHTFNTSIPSQASLSFRAAERRYSQSPLNHIKSNISPFIEPTHCKTSERTFPFSSSSPRLNHSLRRKCPNVPKNETQDLALASTTVHESIPETILSPIHDKGEFPDNSNGRGSTDTSCLNSLAGSPSLINATTCGLNLIKNVLASPPSAVDLLFAPTVNDDNCEQPSPILQTAQCDSELIAFDNLLHLVPSNPIESLDELTYHDGSGTLSIPVDTQFDTIENLGQVQERLSEGGDEPGNVPMMSYGPTLFADEDFDEDE</sequence>
<feature type="region of interest" description="Disordered" evidence="1">
    <location>
        <begin position="260"/>
        <end position="288"/>
    </location>
</feature>
<dbReference type="EMBL" id="ML179195">
    <property type="protein sequence ID" value="THU95638.1"/>
    <property type="molecule type" value="Genomic_DNA"/>
</dbReference>
<feature type="compositionally biased region" description="Polar residues" evidence="1">
    <location>
        <begin position="34"/>
        <end position="43"/>
    </location>
</feature>
<name>A0A4S8M1W2_DENBC</name>
<evidence type="ECO:0000256" key="1">
    <source>
        <dbReference type="SAM" id="MobiDB-lite"/>
    </source>
</evidence>
<accession>A0A4S8M1W2</accession>
<feature type="region of interest" description="Disordered" evidence="1">
    <location>
        <begin position="696"/>
        <end position="725"/>
    </location>
</feature>
<evidence type="ECO:0000313" key="3">
    <source>
        <dbReference type="Proteomes" id="UP000297245"/>
    </source>
</evidence>
<organism evidence="2 3">
    <name type="scientific">Dendrothele bispora (strain CBS 962.96)</name>
    <dbReference type="NCBI Taxonomy" id="1314807"/>
    <lineage>
        <taxon>Eukaryota</taxon>
        <taxon>Fungi</taxon>
        <taxon>Dikarya</taxon>
        <taxon>Basidiomycota</taxon>
        <taxon>Agaricomycotina</taxon>
        <taxon>Agaricomycetes</taxon>
        <taxon>Agaricomycetidae</taxon>
        <taxon>Agaricales</taxon>
        <taxon>Agaricales incertae sedis</taxon>
        <taxon>Dendrothele</taxon>
    </lineage>
</organism>
<protein>
    <submittedName>
        <fullName evidence="2">Uncharacterized protein</fullName>
    </submittedName>
</protein>
<feature type="region of interest" description="Disordered" evidence="1">
    <location>
        <begin position="1"/>
        <end position="66"/>
    </location>
</feature>
<gene>
    <name evidence="2" type="ORF">K435DRAFT_966291</name>
</gene>
<keyword evidence="3" id="KW-1185">Reference proteome</keyword>
<dbReference type="OrthoDB" id="3260134at2759"/>
<dbReference type="Proteomes" id="UP000297245">
    <property type="component" value="Unassembled WGS sequence"/>
</dbReference>
<reference evidence="2 3" key="1">
    <citation type="journal article" date="2019" name="Nat. Ecol. Evol.">
        <title>Megaphylogeny resolves global patterns of mushroom evolution.</title>
        <authorList>
            <person name="Varga T."/>
            <person name="Krizsan K."/>
            <person name="Foldi C."/>
            <person name="Dima B."/>
            <person name="Sanchez-Garcia M."/>
            <person name="Sanchez-Ramirez S."/>
            <person name="Szollosi G.J."/>
            <person name="Szarkandi J.G."/>
            <person name="Papp V."/>
            <person name="Albert L."/>
            <person name="Andreopoulos W."/>
            <person name="Angelini C."/>
            <person name="Antonin V."/>
            <person name="Barry K.W."/>
            <person name="Bougher N.L."/>
            <person name="Buchanan P."/>
            <person name="Buyck B."/>
            <person name="Bense V."/>
            <person name="Catcheside P."/>
            <person name="Chovatia M."/>
            <person name="Cooper J."/>
            <person name="Damon W."/>
            <person name="Desjardin D."/>
            <person name="Finy P."/>
            <person name="Geml J."/>
            <person name="Haridas S."/>
            <person name="Hughes K."/>
            <person name="Justo A."/>
            <person name="Karasinski D."/>
            <person name="Kautmanova I."/>
            <person name="Kiss B."/>
            <person name="Kocsube S."/>
            <person name="Kotiranta H."/>
            <person name="LaButti K.M."/>
            <person name="Lechner B.E."/>
            <person name="Liimatainen K."/>
            <person name="Lipzen A."/>
            <person name="Lukacs Z."/>
            <person name="Mihaltcheva S."/>
            <person name="Morgado L.N."/>
            <person name="Niskanen T."/>
            <person name="Noordeloos M.E."/>
            <person name="Ohm R.A."/>
            <person name="Ortiz-Santana B."/>
            <person name="Ovrebo C."/>
            <person name="Racz N."/>
            <person name="Riley R."/>
            <person name="Savchenko A."/>
            <person name="Shiryaev A."/>
            <person name="Soop K."/>
            <person name="Spirin V."/>
            <person name="Szebenyi C."/>
            <person name="Tomsovsky M."/>
            <person name="Tulloss R.E."/>
            <person name="Uehling J."/>
            <person name="Grigoriev I.V."/>
            <person name="Vagvolgyi C."/>
            <person name="Papp T."/>
            <person name="Martin F.M."/>
            <person name="Miettinen O."/>
            <person name="Hibbett D.S."/>
            <person name="Nagy L.G."/>
        </authorList>
    </citation>
    <scope>NUCLEOTIDE SEQUENCE [LARGE SCALE GENOMIC DNA]</scope>
    <source>
        <strain evidence="2 3">CBS 962.96</strain>
    </source>
</reference>
<evidence type="ECO:0000313" key="2">
    <source>
        <dbReference type="EMBL" id="THU95638.1"/>
    </source>
</evidence>
<proteinExistence type="predicted"/>